<evidence type="ECO:0000256" key="4">
    <source>
        <dbReference type="SAM" id="MobiDB-lite"/>
    </source>
</evidence>
<dbReference type="GO" id="GO:0000049">
    <property type="term" value="F:tRNA binding"/>
    <property type="evidence" value="ECO:0007669"/>
    <property type="project" value="UniProtKB-UniRule"/>
</dbReference>
<dbReference type="Gene3D" id="1.20.1050.130">
    <property type="match status" value="1"/>
</dbReference>
<dbReference type="InterPro" id="IPR036282">
    <property type="entry name" value="Glutathione-S-Trfase_C_sf"/>
</dbReference>
<evidence type="ECO:0000256" key="2">
    <source>
        <dbReference type="ARBA" id="ARBA00022884"/>
    </source>
</evidence>
<organism evidence="8 9">
    <name type="scientific">Purpureocillium lilacinum</name>
    <name type="common">Paecilomyces lilacinus</name>
    <dbReference type="NCBI Taxonomy" id="33203"/>
    <lineage>
        <taxon>Eukaryota</taxon>
        <taxon>Fungi</taxon>
        <taxon>Dikarya</taxon>
        <taxon>Ascomycota</taxon>
        <taxon>Pezizomycotina</taxon>
        <taxon>Sordariomycetes</taxon>
        <taxon>Hypocreomycetidae</taxon>
        <taxon>Hypocreales</taxon>
        <taxon>Ophiocordycipitaceae</taxon>
        <taxon>Purpureocillium</taxon>
    </lineage>
</organism>
<dbReference type="Pfam" id="PF21972">
    <property type="entry name" value="Arc1p_N_like"/>
    <property type="match status" value="1"/>
</dbReference>
<name>A0A2U3EAE1_PURLI</name>
<dbReference type="FunFam" id="2.40.50.140:FF:000199">
    <property type="entry name" value="tRNA-aminoacylation cofactor ARC1"/>
    <property type="match status" value="1"/>
</dbReference>
<protein>
    <submittedName>
        <fullName evidence="8">Multisynthetase complex auxiliary component p43</fullName>
    </submittedName>
</protein>
<feature type="region of interest" description="Disordered" evidence="4">
    <location>
        <begin position="1"/>
        <end position="56"/>
    </location>
</feature>
<feature type="region of interest" description="Disordered" evidence="4">
    <location>
        <begin position="279"/>
        <end position="344"/>
    </location>
</feature>
<reference evidence="8 9" key="2">
    <citation type="journal article" date="2016" name="Front. Microbiol.">
        <title>Genome and transcriptome sequences reveal the specific parasitism of the nematophagous Purpureocillium lilacinum 36-1.</title>
        <authorList>
            <person name="Xie J."/>
            <person name="Li S."/>
            <person name="Mo C."/>
            <person name="Xiao X."/>
            <person name="Peng D."/>
            <person name="Wang G."/>
            <person name="Xiao Y."/>
        </authorList>
    </citation>
    <scope>NUCLEOTIDE SEQUENCE [LARGE SCALE GENOMIC DNA]</scope>
    <source>
        <strain evidence="8 9">36-1</strain>
    </source>
</reference>
<sequence length="541" mass="58332">MGATRDKFTIGNAKRQRGHEPARKLKSNGQATAASHTGPFHRPGAAPPLVPQLSGRHWTPCNNPIAPRGPRHPCRDSRKIVHQLAGTAVESRIATTHYQLERRAGYDDGLFSRPPRAINLSLLRSSFRPAVRYLARLPRMAAFTSQTYSPTEEAEIQQWLTTSERLKTAGDDKSSILDTLNSHLASRTTLLGSKPSKADVAIYETLSPVVSAWTPDERTGEQGRPHIVRHLDFVQNSPQFGLSLKDEQKVKVDQDDVRYVKPPVDAKAEKERLKKEKAAAAAAAAGGNKEGGNKEASLVDRTKEKVKEKAAEAKGAAAAAVGADKPKKEKKEKAPKPQKAAPAAAPLSPALIDLRVGHILKAVNHPDADSLYVSTIAMGDPASEDTVEYEGQVCRTVCSGLNGLIPLAEMQGRKVVVVCNLKPVKMRGIKSSAMVLAASPKIKEGEVDDHKGPVELVSPPEGSKAGDRVFFEGWKGEPEGQLNPKKKIWETFQPGFTTNDSLEVAFDASAVQQLGKTDVGKLVTESGGVCTVQTLKGATVR</sequence>
<dbReference type="SUPFAM" id="SSF47616">
    <property type="entry name" value="GST C-terminal domain-like"/>
    <property type="match status" value="1"/>
</dbReference>
<reference evidence="7" key="3">
    <citation type="submission" date="2023-11" db="EMBL/GenBank/DDBJ databases">
        <authorList>
            <person name="Beijen E."/>
            <person name="Ohm R.A."/>
        </authorList>
    </citation>
    <scope>NUCLEOTIDE SEQUENCE</scope>
    <source>
        <strain evidence="7">CBS 150709</strain>
    </source>
</reference>
<dbReference type="PROSITE" id="PS50405">
    <property type="entry name" value="GST_CTER"/>
    <property type="match status" value="1"/>
</dbReference>
<evidence type="ECO:0000259" key="6">
    <source>
        <dbReference type="PROSITE" id="PS50886"/>
    </source>
</evidence>
<evidence type="ECO:0000256" key="1">
    <source>
        <dbReference type="ARBA" id="ARBA00022555"/>
    </source>
</evidence>
<evidence type="ECO:0000313" key="7">
    <source>
        <dbReference type="EMBL" id="KAK4092875.1"/>
    </source>
</evidence>
<dbReference type="GO" id="GO:0017102">
    <property type="term" value="C:methionyl glutamyl tRNA synthetase complex"/>
    <property type="evidence" value="ECO:0007669"/>
    <property type="project" value="TreeGrafter"/>
</dbReference>
<feature type="domain" description="GST C-terminal" evidence="5">
    <location>
        <begin position="114"/>
        <end position="263"/>
    </location>
</feature>
<dbReference type="InterPro" id="IPR053836">
    <property type="entry name" value="Arc1-like_N"/>
</dbReference>
<dbReference type="Gene3D" id="2.40.50.140">
    <property type="entry name" value="Nucleic acid-binding proteins"/>
    <property type="match status" value="1"/>
</dbReference>
<dbReference type="EMBL" id="JAWRVI010000007">
    <property type="protein sequence ID" value="KAK4092875.1"/>
    <property type="molecule type" value="Genomic_DNA"/>
</dbReference>
<dbReference type="AlphaFoldDB" id="A0A2U3EAE1"/>
<keyword evidence="10" id="KW-1185">Reference proteome</keyword>
<evidence type="ECO:0000313" key="10">
    <source>
        <dbReference type="Proteomes" id="UP001287286"/>
    </source>
</evidence>
<gene>
    <name evidence="8" type="ORF">PCL_11546</name>
    <name evidence="7" type="ORF">Purlil1_2800</name>
</gene>
<evidence type="ECO:0000313" key="8">
    <source>
        <dbReference type="EMBL" id="PWI71452.1"/>
    </source>
</evidence>
<evidence type="ECO:0000259" key="5">
    <source>
        <dbReference type="PROSITE" id="PS50405"/>
    </source>
</evidence>
<dbReference type="PANTHER" id="PTHR11586:SF33">
    <property type="entry name" value="AMINOACYL TRNA SYNTHASE COMPLEX-INTERACTING MULTIFUNCTIONAL PROTEIN 1"/>
    <property type="match status" value="1"/>
</dbReference>
<dbReference type="InterPro" id="IPR051270">
    <property type="entry name" value="Tyrosine-tRNA_ligase_regulator"/>
</dbReference>
<accession>A0A2U3EAE1</accession>
<dbReference type="CDD" id="cd10304">
    <property type="entry name" value="GST_C_Arc1p_N_like"/>
    <property type="match status" value="1"/>
</dbReference>
<dbReference type="Pfam" id="PF01588">
    <property type="entry name" value="tRNA_bind"/>
    <property type="match status" value="1"/>
</dbReference>
<dbReference type="InterPro" id="IPR012340">
    <property type="entry name" value="NA-bd_OB-fold"/>
</dbReference>
<dbReference type="Proteomes" id="UP000245956">
    <property type="component" value="Unassembled WGS sequence"/>
</dbReference>
<feature type="compositionally biased region" description="Basic and acidic residues" evidence="4">
    <location>
        <begin position="324"/>
        <end position="335"/>
    </location>
</feature>
<feature type="compositionally biased region" description="Low complexity" evidence="4">
    <location>
        <begin position="313"/>
        <end position="323"/>
    </location>
</feature>
<feature type="domain" description="TRNA-binding" evidence="6">
    <location>
        <begin position="348"/>
        <end position="470"/>
    </location>
</feature>
<feature type="compositionally biased region" description="Basic and acidic residues" evidence="4">
    <location>
        <begin position="291"/>
        <end position="312"/>
    </location>
</feature>
<evidence type="ECO:0000256" key="3">
    <source>
        <dbReference type="PROSITE-ProRule" id="PRU00209"/>
    </source>
</evidence>
<comment type="caution">
    <text evidence="8">The sequence shown here is derived from an EMBL/GenBank/DDBJ whole genome shotgun (WGS) entry which is preliminary data.</text>
</comment>
<dbReference type="PROSITE" id="PS50886">
    <property type="entry name" value="TRBD"/>
    <property type="match status" value="1"/>
</dbReference>
<dbReference type="CDD" id="cd02799">
    <property type="entry name" value="tRNA_bind_EMAP-II_like"/>
    <property type="match status" value="1"/>
</dbReference>
<dbReference type="PANTHER" id="PTHR11586">
    <property type="entry name" value="TRNA-AMINOACYLATION COFACTOR ARC1 FAMILY MEMBER"/>
    <property type="match status" value="1"/>
</dbReference>
<keyword evidence="2 3" id="KW-0694">RNA-binding</keyword>
<evidence type="ECO:0000313" key="9">
    <source>
        <dbReference type="Proteomes" id="UP000245956"/>
    </source>
</evidence>
<dbReference type="Proteomes" id="UP001287286">
    <property type="component" value="Unassembled WGS sequence"/>
</dbReference>
<dbReference type="EMBL" id="LCWV01000007">
    <property type="protein sequence ID" value="PWI71452.1"/>
    <property type="molecule type" value="Genomic_DNA"/>
</dbReference>
<reference evidence="7 10" key="4">
    <citation type="journal article" date="2024" name="Microbiol. Resour. Announc.">
        <title>Genome annotations for the ascomycete fungi Trichoderma harzianum, Trichoderma aggressivum, and Purpureocillium lilacinum.</title>
        <authorList>
            <person name="Beijen E.P.W."/>
            <person name="Ohm R.A."/>
        </authorList>
    </citation>
    <scope>NUCLEOTIDE SEQUENCE [LARGE SCALE GENOMIC DNA]</scope>
    <source>
        <strain evidence="7 10">CBS 150709</strain>
    </source>
</reference>
<proteinExistence type="predicted"/>
<dbReference type="InterPro" id="IPR002547">
    <property type="entry name" value="tRNA-bd_dom"/>
</dbReference>
<reference evidence="8" key="1">
    <citation type="submission" date="2015-05" db="EMBL/GenBank/DDBJ databases">
        <authorList>
            <person name="Wang D.B."/>
            <person name="Wang M."/>
        </authorList>
    </citation>
    <scope>NUCLEOTIDE SEQUENCE</scope>
    <source>
        <strain evidence="8">36-1</strain>
    </source>
</reference>
<dbReference type="InterPro" id="IPR010987">
    <property type="entry name" value="Glutathione-S-Trfase_C-like"/>
</dbReference>
<dbReference type="SUPFAM" id="SSF50249">
    <property type="entry name" value="Nucleic acid-binding proteins"/>
    <property type="match status" value="1"/>
</dbReference>
<keyword evidence="1 3" id="KW-0820">tRNA-binding</keyword>